<evidence type="ECO:0000313" key="3">
    <source>
        <dbReference type="Proteomes" id="UP001460270"/>
    </source>
</evidence>
<feature type="non-terminal residue" evidence="2">
    <location>
        <position position="110"/>
    </location>
</feature>
<feature type="compositionally biased region" description="Basic and acidic residues" evidence="1">
    <location>
        <begin position="25"/>
        <end position="45"/>
    </location>
</feature>
<evidence type="ECO:0000256" key="1">
    <source>
        <dbReference type="SAM" id="MobiDB-lite"/>
    </source>
</evidence>
<feature type="region of interest" description="Disordered" evidence="1">
    <location>
        <begin position="17"/>
        <end position="62"/>
    </location>
</feature>
<protein>
    <submittedName>
        <fullName evidence="2">Uncharacterized protein</fullName>
    </submittedName>
</protein>
<evidence type="ECO:0000313" key="2">
    <source>
        <dbReference type="EMBL" id="KAK7879097.1"/>
    </source>
</evidence>
<sequence>MTRRLILSRTYRRWRALPRRRRRRSDQGERCHGDGEGGGQRDRQQHVGPDAGAPVSSGAKFKQTPTKIQVFGFFFELLPHLRRPLLAVRERGGGARVEVVPVPATRERKE</sequence>
<reference evidence="3" key="1">
    <citation type="submission" date="2024-04" db="EMBL/GenBank/DDBJ databases">
        <title>Salinicola lusitanus LLJ914,a marine bacterium isolated from the Okinawa Trough.</title>
        <authorList>
            <person name="Li J."/>
        </authorList>
    </citation>
    <scope>NUCLEOTIDE SEQUENCE [LARGE SCALE GENOMIC DNA]</scope>
</reference>
<keyword evidence="3" id="KW-1185">Reference proteome</keyword>
<comment type="caution">
    <text evidence="2">The sequence shown here is derived from an EMBL/GenBank/DDBJ whole genome shotgun (WGS) entry which is preliminary data.</text>
</comment>
<organism evidence="2 3">
    <name type="scientific">Mugilogobius chulae</name>
    <name type="common">yellowstripe goby</name>
    <dbReference type="NCBI Taxonomy" id="88201"/>
    <lineage>
        <taxon>Eukaryota</taxon>
        <taxon>Metazoa</taxon>
        <taxon>Chordata</taxon>
        <taxon>Craniata</taxon>
        <taxon>Vertebrata</taxon>
        <taxon>Euteleostomi</taxon>
        <taxon>Actinopterygii</taxon>
        <taxon>Neopterygii</taxon>
        <taxon>Teleostei</taxon>
        <taxon>Neoteleostei</taxon>
        <taxon>Acanthomorphata</taxon>
        <taxon>Gobiaria</taxon>
        <taxon>Gobiiformes</taxon>
        <taxon>Gobioidei</taxon>
        <taxon>Gobiidae</taxon>
        <taxon>Gobionellinae</taxon>
        <taxon>Mugilogobius</taxon>
    </lineage>
</organism>
<dbReference type="Proteomes" id="UP001460270">
    <property type="component" value="Unassembled WGS sequence"/>
</dbReference>
<accession>A0AAW0MFD5</accession>
<gene>
    <name evidence="2" type="ORF">WMY93_034117</name>
</gene>
<proteinExistence type="predicted"/>
<name>A0AAW0MFD5_9GOBI</name>
<dbReference type="EMBL" id="JBBPFD010000370">
    <property type="protein sequence ID" value="KAK7879097.1"/>
    <property type="molecule type" value="Genomic_DNA"/>
</dbReference>
<dbReference type="AlphaFoldDB" id="A0AAW0MFD5"/>